<dbReference type="Proteomes" id="UP000474296">
    <property type="component" value="Unassembled WGS sequence"/>
</dbReference>
<keyword evidence="8" id="KW-1185">Reference proteome</keyword>
<evidence type="ECO:0000313" key="8">
    <source>
        <dbReference type="Proteomes" id="UP000474296"/>
    </source>
</evidence>
<proteinExistence type="predicted"/>
<dbReference type="EMBL" id="JAABOQ010000003">
    <property type="protein sequence ID" value="NER17097.1"/>
    <property type="molecule type" value="Genomic_DNA"/>
</dbReference>
<dbReference type="NCBIfam" id="TIGR00374">
    <property type="entry name" value="flippase-like domain"/>
    <property type="match status" value="1"/>
</dbReference>
<keyword evidence="3 6" id="KW-0812">Transmembrane</keyword>
<dbReference type="AlphaFoldDB" id="A0A6M0CNP9"/>
<feature type="transmembrane region" description="Helical" evidence="6">
    <location>
        <begin position="163"/>
        <end position="183"/>
    </location>
</feature>
<evidence type="ECO:0000256" key="6">
    <source>
        <dbReference type="SAM" id="Phobius"/>
    </source>
</evidence>
<comment type="subcellular location">
    <subcellularLocation>
        <location evidence="1">Cell membrane</location>
        <topology evidence="1">Multi-pass membrane protein</topology>
    </subcellularLocation>
</comment>
<feature type="transmembrane region" description="Helical" evidence="6">
    <location>
        <begin position="46"/>
        <end position="65"/>
    </location>
</feature>
<gene>
    <name evidence="7" type="ORF">GWK10_07740</name>
</gene>
<reference evidence="7 8" key="1">
    <citation type="submission" date="2020-01" db="EMBL/GenBank/DDBJ databases">
        <title>Spongiivirga citrea KCTC 32990T.</title>
        <authorList>
            <person name="Wang G."/>
        </authorList>
    </citation>
    <scope>NUCLEOTIDE SEQUENCE [LARGE SCALE GENOMIC DNA]</scope>
    <source>
        <strain evidence="7 8">KCTC 32990</strain>
    </source>
</reference>
<feature type="transmembrane region" description="Helical" evidence="6">
    <location>
        <begin position="289"/>
        <end position="316"/>
    </location>
</feature>
<evidence type="ECO:0000256" key="4">
    <source>
        <dbReference type="ARBA" id="ARBA00022989"/>
    </source>
</evidence>
<evidence type="ECO:0000256" key="2">
    <source>
        <dbReference type="ARBA" id="ARBA00022475"/>
    </source>
</evidence>
<evidence type="ECO:0000256" key="5">
    <source>
        <dbReference type="ARBA" id="ARBA00023136"/>
    </source>
</evidence>
<name>A0A6M0CNP9_9FLAO</name>
<feature type="transmembrane region" description="Helical" evidence="6">
    <location>
        <begin position="243"/>
        <end position="261"/>
    </location>
</feature>
<dbReference type="PANTHER" id="PTHR39087">
    <property type="entry name" value="UPF0104 MEMBRANE PROTEIN MJ1595"/>
    <property type="match status" value="1"/>
</dbReference>
<sequence length="326" mass="37064">MNPKLSKALQIILPLGLGIFLIWYSYNKFTPEELITIKENFKSANYGWVLLSIVFALLSHFSRAYRWNYMLEPLGYRPKVPNNIMAVGIAYLMNMFIPRSGEVSRALVVKKYEGVPFDKAFGTIIAERVADLVILGALVLIALLSQFDILSAYIIDSLPQEKLIFALVSLVVFVVVTILFFRYSNNAISKKIKTFLIGIKEGIFSILKMKNKWGFIFHTIFIWVMYLLMFYVCIFALPETSHINFPILISAFVVGSFTIAFTNGGVGWYPFVIGKILLLYGIAETDGAAFGWIVWTAQFIMILIFGGVSFLILPFYNRKNKQKNES</sequence>
<feature type="transmembrane region" description="Helical" evidence="6">
    <location>
        <begin position="129"/>
        <end position="151"/>
    </location>
</feature>
<dbReference type="GO" id="GO:0005886">
    <property type="term" value="C:plasma membrane"/>
    <property type="evidence" value="ECO:0007669"/>
    <property type="project" value="UniProtKB-SubCell"/>
</dbReference>
<accession>A0A6M0CNP9</accession>
<evidence type="ECO:0000313" key="7">
    <source>
        <dbReference type="EMBL" id="NER17097.1"/>
    </source>
</evidence>
<evidence type="ECO:0000256" key="3">
    <source>
        <dbReference type="ARBA" id="ARBA00022692"/>
    </source>
</evidence>
<dbReference type="InterPro" id="IPR022791">
    <property type="entry name" value="L-PG_synthase/AglD"/>
</dbReference>
<dbReference type="PANTHER" id="PTHR39087:SF2">
    <property type="entry name" value="UPF0104 MEMBRANE PROTEIN MJ1595"/>
    <property type="match status" value="1"/>
</dbReference>
<comment type="caution">
    <text evidence="7">The sequence shown here is derived from an EMBL/GenBank/DDBJ whole genome shotgun (WGS) entry which is preliminary data.</text>
</comment>
<dbReference type="RefSeq" id="WP_164031226.1">
    <property type="nucleotide sequence ID" value="NZ_JAABOQ010000003.1"/>
</dbReference>
<keyword evidence="5 6" id="KW-0472">Membrane</keyword>
<organism evidence="7 8">
    <name type="scientific">Spongiivirga citrea</name>
    <dbReference type="NCBI Taxonomy" id="1481457"/>
    <lineage>
        <taxon>Bacteria</taxon>
        <taxon>Pseudomonadati</taxon>
        <taxon>Bacteroidota</taxon>
        <taxon>Flavobacteriia</taxon>
        <taxon>Flavobacteriales</taxon>
        <taxon>Flavobacteriaceae</taxon>
        <taxon>Spongiivirga</taxon>
    </lineage>
</organism>
<dbReference type="Pfam" id="PF03706">
    <property type="entry name" value="LPG_synthase_TM"/>
    <property type="match status" value="1"/>
</dbReference>
<feature type="transmembrane region" description="Helical" evidence="6">
    <location>
        <begin position="7"/>
        <end position="26"/>
    </location>
</feature>
<feature type="transmembrane region" description="Helical" evidence="6">
    <location>
        <begin position="215"/>
        <end position="237"/>
    </location>
</feature>
<keyword evidence="4 6" id="KW-1133">Transmembrane helix</keyword>
<keyword evidence="2" id="KW-1003">Cell membrane</keyword>
<protein>
    <submittedName>
        <fullName evidence="7">Flippase-like domain-containing protein</fullName>
    </submittedName>
</protein>
<evidence type="ECO:0000256" key="1">
    <source>
        <dbReference type="ARBA" id="ARBA00004651"/>
    </source>
</evidence>